<dbReference type="STRING" id="694427.Palpr_2238"/>
<evidence type="ECO:0000256" key="5">
    <source>
        <dbReference type="ARBA" id="ARBA00022723"/>
    </source>
</evidence>
<keyword evidence="6" id="KW-0560">Oxidoreductase</keyword>
<evidence type="ECO:0000256" key="7">
    <source>
        <dbReference type="ARBA" id="ARBA00023004"/>
    </source>
</evidence>
<evidence type="ECO:0000313" key="11">
    <source>
        <dbReference type="Proteomes" id="UP000008718"/>
    </source>
</evidence>
<keyword evidence="4" id="KW-0288">FMN</keyword>
<name>E4T6N0_PALPW</name>
<dbReference type="AlphaFoldDB" id="E4T6N0"/>
<dbReference type="eggNOG" id="COG0778">
    <property type="taxonomic scope" value="Bacteria"/>
</dbReference>
<comment type="cofactor">
    <cofactor evidence="1">
        <name>FMN</name>
        <dbReference type="ChEBI" id="CHEBI:58210"/>
    </cofactor>
</comment>
<dbReference type="eggNOG" id="COG1145">
    <property type="taxonomic scope" value="Bacteria"/>
</dbReference>
<dbReference type="PROSITE" id="PS51379">
    <property type="entry name" value="4FE4S_FER_2"/>
    <property type="match status" value="2"/>
</dbReference>
<keyword evidence="3" id="KW-0285">Flavoprotein</keyword>
<dbReference type="Gene3D" id="3.40.109.10">
    <property type="entry name" value="NADH Oxidase"/>
    <property type="match status" value="1"/>
</dbReference>
<dbReference type="GO" id="GO:0046872">
    <property type="term" value="F:metal ion binding"/>
    <property type="evidence" value="ECO:0007669"/>
    <property type="project" value="UniProtKB-KW"/>
</dbReference>
<proteinExistence type="inferred from homology"/>
<dbReference type="InterPro" id="IPR000415">
    <property type="entry name" value="Nitroreductase-like"/>
</dbReference>
<dbReference type="GO" id="GO:0051536">
    <property type="term" value="F:iron-sulfur cluster binding"/>
    <property type="evidence" value="ECO:0007669"/>
    <property type="project" value="UniProtKB-KW"/>
</dbReference>
<dbReference type="InterPro" id="IPR029479">
    <property type="entry name" value="Nitroreductase"/>
</dbReference>
<evidence type="ECO:0000256" key="4">
    <source>
        <dbReference type="ARBA" id="ARBA00022643"/>
    </source>
</evidence>
<dbReference type="EMBL" id="CP002345">
    <property type="protein sequence ID" value="ADQ80374.1"/>
    <property type="molecule type" value="Genomic_DNA"/>
</dbReference>
<feature type="domain" description="4Fe-4S ferredoxin-type" evidence="9">
    <location>
        <begin position="42"/>
        <end position="73"/>
    </location>
</feature>
<keyword evidence="7" id="KW-0408">Iron</keyword>
<protein>
    <submittedName>
        <fullName evidence="10">Nitroreductase</fullName>
    </submittedName>
</protein>
<dbReference type="Proteomes" id="UP000008718">
    <property type="component" value="Chromosome"/>
</dbReference>
<keyword evidence="5" id="KW-0479">Metal-binding</keyword>
<comment type="similarity">
    <text evidence="2">Belongs to the nitroreductase family.</text>
</comment>
<dbReference type="PANTHER" id="PTHR43673:SF2">
    <property type="entry name" value="NITROREDUCTASE"/>
    <property type="match status" value="1"/>
</dbReference>
<keyword evidence="8" id="KW-0411">Iron-sulfur</keyword>
<evidence type="ECO:0000256" key="2">
    <source>
        <dbReference type="ARBA" id="ARBA00007118"/>
    </source>
</evidence>
<dbReference type="PANTHER" id="PTHR43673">
    <property type="entry name" value="NAD(P)H NITROREDUCTASE YDGI-RELATED"/>
    <property type="match status" value="1"/>
</dbReference>
<organism evidence="10 11">
    <name type="scientific">Paludibacter propionicigenes (strain DSM 17365 / JCM 13257 / WB4)</name>
    <dbReference type="NCBI Taxonomy" id="694427"/>
    <lineage>
        <taxon>Bacteria</taxon>
        <taxon>Pseudomonadati</taxon>
        <taxon>Bacteroidota</taxon>
        <taxon>Bacteroidia</taxon>
        <taxon>Bacteroidales</taxon>
        <taxon>Paludibacteraceae</taxon>
        <taxon>Paludibacter</taxon>
    </lineage>
</organism>
<dbReference type="Pfam" id="PF00881">
    <property type="entry name" value="Nitroreductase"/>
    <property type="match status" value="1"/>
</dbReference>
<keyword evidence="11" id="KW-1185">Reference proteome</keyword>
<evidence type="ECO:0000313" key="10">
    <source>
        <dbReference type="EMBL" id="ADQ80374.1"/>
    </source>
</evidence>
<accession>E4T6N0</accession>
<evidence type="ECO:0000256" key="6">
    <source>
        <dbReference type="ARBA" id="ARBA00023002"/>
    </source>
</evidence>
<dbReference type="Gene3D" id="3.30.70.20">
    <property type="match status" value="1"/>
</dbReference>
<gene>
    <name evidence="10" type="ordered locus">Palpr_2238</name>
</gene>
<evidence type="ECO:0000256" key="8">
    <source>
        <dbReference type="ARBA" id="ARBA00023014"/>
    </source>
</evidence>
<dbReference type="Pfam" id="PF13237">
    <property type="entry name" value="Fer4_10"/>
    <property type="match status" value="1"/>
</dbReference>
<sequence length="306" mass="34480">MPVPTTRDKNPASILIEADKCSGCGLCVNVCKDFGLEIVNNKVHQSDKALFGCIACGHCMMVCPTDVIAIEGRTLSPVLMFELPEKSQAADYESLLAMFKRRRSIREFKNKAVEKEKIEKILEAAQTAPMGIPPSDVHVLVLENKKQVRLFAEDFSNYLKGLRWMSSRWFLALIRPFLKKENNEMMHDFVKPLFDVYVDDMDKGNNWINYDAPLAMYFYGSPYADPADPIIAATYAMLAGESLGLGTCMLGAVHPFIQNGKKASAFRERWGIKYPSREGLVVIFGYPAVHYQKGVKRTFAHIHRVS</sequence>
<dbReference type="SUPFAM" id="SSF54862">
    <property type="entry name" value="4Fe-4S ferredoxins"/>
    <property type="match status" value="1"/>
</dbReference>
<evidence type="ECO:0000256" key="1">
    <source>
        <dbReference type="ARBA" id="ARBA00001917"/>
    </source>
</evidence>
<dbReference type="RefSeq" id="WP_013445743.1">
    <property type="nucleotide sequence ID" value="NC_014734.1"/>
</dbReference>
<dbReference type="SUPFAM" id="SSF55469">
    <property type="entry name" value="FMN-dependent nitroreductase-like"/>
    <property type="match status" value="1"/>
</dbReference>
<dbReference type="OrthoDB" id="1091152at2"/>
<reference key="1">
    <citation type="submission" date="2010-11" db="EMBL/GenBank/DDBJ databases">
        <title>The complete genome of Paludibacter propionicigenes DSM 17365.</title>
        <authorList>
            <consortium name="US DOE Joint Genome Institute (JGI-PGF)"/>
            <person name="Lucas S."/>
            <person name="Copeland A."/>
            <person name="Lapidus A."/>
            <person name="Bruce D."/>
            <person name="Goodwin L."/>
            <person name="Pitluck S."/>
            <person name="Kyrpides N."/>
            <person name="Mavromatis K."/>
            <person name="Ivanova N."/>
            <person name="Munk A.C."/>
            <person name="Brettin T."/>
            <person name="Detter J.C."/>
            <person name="Han C."/>
            <person name="Tapia R."/>
            <person name="Land M."/>
            <person name="Hauser L."/>
            <person name="Markowitz V."/>
            <person name="Cheng J.-F."/>
            <person name="Hugenholtz P."/>
            <person name="Woyke T."/>
            <person name="Wu D."/>
            <person name="Gronow S."/>
            <person name="Wellnitz S."/>
            <person name="Brambilla E."/>
            <person name="Klenk H.-P."/>
            <person name="Eisen J.A."/>
        </authorList>
    </citation>
    <scope>NUCLEOTIDE SEQUENCE</scope>
    <source>
        <strain>WB4</strain>
    </source>
</reference>
<feature type="domain" description="4Fe-4S ferredoxin-type" evidence="9">
    <location>
        <begin position="12"/>
        <end position="41"/>
    </location>
</feature>
<dbReference type="GO" id="GO:0016491">
    <property type="term" value="F:oxidoreductase activity"/>
    <property type="evidence" value="ECO:0007669"/>
    <property type="project" value="UniProtKB-KW"/>
</dbReference>
<dbReference type="PROSITE" id="PS00198">
    <property type="entry name" value="4FE4S_FER_1"/>
    <property type="match status" value="1"/>
</dbReference>
<dbReference type="InterPro" id="IPR017896">
    <property type="entry name" value="4Fe4S_Fe-S-bd"/>
</dbReference>
<dbReference type="KEGG" id="ppn:Palpr_2238"/>
<dbReference type="InterPro" id="IPR017900">
    <property type="entry name" value="4Fe4S_Fe_S_CS"/>
</dbReference>
<evidence type="ECO:0000259" key="9">
    <source>
        <dbReference type="PROSITE" id="PS51379"/>
    </source>
</evidence>
<dbReference type="HOGENOM" id="CLU_070764_2_0_10"/>
<evidence type="ECO:0000256" key="3">
    <source>
        <dbReference type="ARBA" id="ARBA00022630"/>
    </source>
</evidence>
<reference evidence="10 11" key="2">
    <citation type="journal article" date="2011" name="Stand. Genomic Sci.">
        <title>Complete genome sequence of Paludibacter propionicigenes type strain (WB4).</title>
        <authorList>
            <person name="Gronow S."/>
            <person name="Munk C."/>
            <person name="Lapidus A."/>
            <person name="Nolan M."/>
            <person name="Lucas S."/>
            <person name="Hammon N."/>
            <person name="Deshpande S."/>
            <person name="Cheng J.F."/>
            <person name="Tapia R."/>
            <person name="Han C."/>
            <person name="Goodwin L."/>
            <person name="Pitluck S."/>
            <person name="Liolios K."/>
            <person name="Ivanova N."/>
            <person name="Mavromatis K."/>
            <person name="Mikhailova N."/>
            <person name="Pati A."/>
            <person name="Chen A."/>
            <person name="Palaniappan K."/>
            <person name="Land M."/>
            <person name="Hauser L."/>
            <person name="Chang Y.J."/>
            <person name="Jeffries C.D."/>
            <person name="Brambilla E."/>
            <person name="Rohde M."/>
            <person name="Goker M."/>
            <person name="Detter J.C."/>
            <person name="Woyke T."/>
            <person name="Bristow J."/>
            <person name="Eisen J.A."/>
            <person name="Markowitz V."/>
            <person name="Hugenholtz P."/>
            <person name="Kyrpides N.C."/>
            <person name="Klenk H.P."/>
        </authorList>
    </citation>
    <scope>NUCLEOTIDE SEQUENCE [LARGE SCALE GENOMIC DNA]</scope>
    <source>
        <strain evidence="11">DSM 17365 / JCM 13257 / WB4</strain>
    </source>
</reference>